<sequence>MNKSARRGGATEGRRRREETTHYWQSSMTMHLKFEKGSWKHRGCYTLDYPSSLTRVDSSRIWNTRTLVISHARGKYSSFSHPVYR</sequence>
<feature type="compositionally biased region" description="Basic and acidic residues" evidence="1">
    <location>
        <begin position="12"/>
        <end position="21"/>
    </location>
</feature>
<dbReference type="Proteomes" id="UP000504615">
    <property type="component" value="Unplaced"/>
</dbReference>
<dbReference type="RefSeq" id="XP_025075294.1">
    <property type="nucleotide sequence ID" value="XM_025219509.1"/>
</dbReference>
<evidence type="ECO:0000313" key="2">
    <source>
        <dbReference type="Proteomes" id="UP000504615"/>
    </source>
</evidence>
<keyword evidence="2" id="KW-1185">Reference proteome</keyword>
<dbReference type="AlphaFoldDB" id="A0A8N1S8U8"/>
<dbReference type="GeneID" id="112552941"/>
<accession>A0A8N1S8U8</accession>
<evidence type="ECO:0000313" key="3">
    <source>
        <dbReference type="RefSeq" id="XP_025075294.1"/>
    </source>
</evidence>
<proteinExistence type="predicted"/>
<evidence type="ECO:0000256" key="1">
    <source>
        <dbReference type="SAM" id="MobiDB-lite"/>
    </source>
</evidence>
<gene>
    <name evidence="3" type="primary">LOC112552941</name>
</gene>
<organism evidence="2 3">
    <name type="scientific">Pogonomyrmex barbatus</name>
    <name type="common">red harvester ant</name>
    <dbReference type="NCBI Taxonomy" id="144034"/>
    <lineage>
        <taxon>Eukaryota</taxon>
        <taxon>Metazoa</taxon>
        <taxon>Ecdysozoa</taxon>
        <taxon>Arthropoda</taxon>
        <taxon>Hexapoda</taxon>
        <taxon>Insecta</taxon>
        <taxon>Pterygota</taxon>
        <taxon>Neoptera</taxon>
        <taxon>Endopterygota</taxon>
        <taxon>Hymenoptera</taxon>
        <taxon>Apocrita</taxon>
        <taxon>Aculeata</taxon>
        <taxon>Formicoidea</taxon>
        <taxon>Formicidae</taxon>
        <taxon>Myrmicinae</taxon>
        <taxon>Pogonomyrmex</taxon>
    </lineage>
</organism>
<name>A0A8N1S8U8_9HYME</name>
<reference evidence="3" key="1">
    <citation type="submission" date="2025-08" db="UniProtKB">
        <authorList>
            <consortium name="RefSeq"/>
        </authorList>
    </citation>
    <scope>IDENTIFICATION</scope>
</reference>
<protein>
    <submittedName>
        <fullName evidence="3">Uncharacterized protein LOC112552941 isoform X2</fullName>
    </submittedName>
</protein>
<feature type="region of interest" description="Disordered" evidence="1">
    <location>
        <begin position="1"/>
        <end position="21"/>
    </location>
</feature>